<keyword evidence="3" id="KW-1003">Cell membrane</keyword>
<evidence type="ECO:0000313" key="18">
    <source>
        <dbReference type="EMBL" id="MEF3835578.1"/>
    </source>
</evidence>
<name>A0ABU7XXY5_9FLAO</name>
<keyword evidence="8" id="KW-0418">Kinase</keyword>
<keyword evidence="4" id="KW-0808">Transferase</keyword>
<dbReference type="Pfam" id="PF18962">
    <property type="entry name" value="Por_Secre_tail"/>
    <property type="match status" value="1"/>
</dbReference>
<comment type="subcellular location">
    <subcellularLocation>
        <location evidence="1">Cell membrane</location>
        <topology evidence="1">Single-pass type I membrane protein</topology>
    </subcellularLocation>
</comment>
<keyword evidence="7" id="KW-0547">Nucleotide-binding</keyword>
<accession>A0ABU7XXY5</accession>
<evidence type="ECO:0000256" key="2">
    <source>
        <dbReference type="ARBA" id="ARBA00011902"/>
    </source>
</evidence>
<evidence type="ECO:0000256" key="14">
    <source>
        <dbReference type="ARBA" id="ARBA00023170"/>
    </source>
</evidence>
<keyword evidence="10" id="KW-1133">Transmembrane helix</keyword>
<proteinExistence type="predicted"/>
<protein>
    <recommendedName>
        <fullName evidence="2">receptor protein-tyrosine kinase</fullName>
        <ecNumber evidence="2">2.7.10.1</ecNumber>
    </recommendedName>
</protein>
<dbReference type="EC" id="2.7.10.1" evidence="2"/>
<dbReference type="Pfam" id="PF12810">
    <property type="entry name" value="ALK_LTK_GRD"/>
    <property type="match status" value="1"/>
</dbReference>
<evidence type="ECO:0000256" key="4">
    <source>
        <dbReference type="ARBA" id="ARBA00022679"/>
    </source>
</evidence>
<evidence type="ECO:0000256" key="8">
    <source>
        <dbReference type="ARBA" id="ARBA00022777"/>
    </source>
</evidence>
<dbReference type="RefSeq" id="WP_303307861.1">
    <property type="nucleotide sequence ID" value="NZ_JAODOP010000004.1"/>
</dbReference>
<keyword evidence="5" id="KW-0812">Transmembrane</keyword>
<dbReference type="InterPro" id="IPR055163">
    <property type="entry name" value="ALK/LTK-like_GRD"/>
</dbReference>
<keyword evidence="11" id="KW-0472">Membrane</keyword>
<feature type="domain" description="ALK/LTK-like glycine-rich" evidence="16">
    <location>
        <begin position="39"/>
        <end position="250"/>
    </location>
</feature>
<evidence type="ECO:0000256" key="13">
    <source>
        <dbReference type="ARBA" id="ARBA00023157"/>
    </source>
</evidence>
<evidence type="ECO:0000313" key="19">
    <source>
        <dbReference type="Proteomes" id="UP001337305"/>
    </source>
</evidence>
<feature type="domain" description="Secretion system C-terminal sorting" evidence="17">
    <location>
        <begin position="269"/>
        <end position="339"/>
    </location>
</feature>
<keyword evidence="9" id="KW-0067">ATP-binding</keyword>
<dbReference type="Proteomes" id="UP001337305">
    <property type="component" value="Unassembled WGS sequence"/>
</dbReference>
<evidence type="ECO:0000256" key="12">
    <source>
        <dbReference type="ARBA" id="ARBA00023137"/>
    </source>
</evidence>
<evidence type="ECO:0000256" key="15">
    <source>
        <dbReference type="ARBA" id="ARBA00023180"/>
    </source>
</evidence>
<evidence type="ECO:0000256" key="10">
    <source>
        <dbReference type="ARBA" id="ARBA00022989"/>
    </source>
</evidence>
<keyword evidence="6" id="KW-0732">Signal</keyword>
<evidence type="ECO:0000256" key="6">
    <source>
        <dbReference type="ARBA" id="ARBA00022729"/>
    </source>
</evidence>
<evidence type="ECO:0000256" key="11">
    <source>
        <dbReference type="ARBA" id="ARBA00023136"/>
    </source>
</evidence>
<reference evidence="18 19" key="1">
    <citation type="submission" date="2022-09" db="EMBL/GenBank/DDBJ databases">
        <title>Genome sequencing of Flavivirga sp. MEBiC05379.</title>
        <authorList>
            <person name="Oh H.-M."/>
            <person name="Kwon K.K."/>
            <person name="Park M.J."/>
            <person name="Yang S.-H."/>
        </authorList>
    </citation>
    <scope>NUCLEOTIDE SEQUENCE [LARGE SCALE GENOMIC DNA]</scope>
    <source>
        <strain evidence="18 19">MEBiC05379</strain>
    </source>
</reference>
<dbReference type="NCBIfam" id="TIGR04183">
    <property type="entry name" value="Por_Secre_tail"/>
    <property type="match status" value="1"/>
</dbReference>
<evidence type="ECO:0000259" key="17">
    <source>
        <dbReference type="Pfam" id="PF18962"/>
    </source>
</evidence>
<keyword evidence="19" id="KW-1185">Reference proteome</keyword>
<evidence type="ECO:0000256" key="3">
    <source>
        <dbReference type="ARBA" id="ARBA00022475"/>
    </source>
</evidence>
<keyword evidence="12" id="KW-0829">Tyrosine-protein kinase</keyword>
<comment type="caution">
    <text evidence="18">The sequence shown here is derived from an EMBL/GenBank/DDBJ whole genome shotgun (WGS) entry which is preliminary data.</text>
</comment>
<evidence type="ECO:0000259" key="16">
    <source>
        <dbReference type="Pfam" id="PF12810"/>
    </source>
</evidence>
<dbReference type="EMBL" id="JAODOP010000004">
    <property type="protein sequence ID" value="MEF3835578.1"/>
    <property type="molecule type" value="Genomic_DNA"/>
</dbReference>
<keyword evidence="13" id="KW-1015">Disulfide bond</keyword>
<keyword evidence="14" id="KW-0675">Receptor</keyword>
<gene>
    <name evidence="18" type="ORF">N1F79_20805</name>
</gene>
<evidence type="ECO:0000256" key="1">
    <source>
        <dbReference type="ARBA" id="ARBA00004251"/>
    </source>
</evidence>
<evidence type="ECO:0000256" key="9">
    <source>
        <dbReference type="ARBA" id="ARBA00022840"/>
    </source>
</evidence>
<dbReference type="InterPro" id="IPR026444">
    <property type="entry name" value="Secre_tail"/>
</dbReference>
<evidence type="ECO:0000256" key="7">
    <source>
        <dbReference type="ARBA" id="ARBA00022741"/>
    </source>
</evidence>
<evidence type="ECO:0000256" key="5">
    <source>
        <dbReference type="ARBA" id="ARBA00022692"/>
    </source>
</evidence>
<keyword evidence="15" id="KW-0325">Glycoprotein</keyword>
<organism evidence="18 19">
    <name type="scientific">Flavivirga spongiicola</name>
    <dbReference type="NCBI Taxonomy" id="421621"/>
    <lineage>
        <taxon>Bacteria</taxon>
        <taxon>Pseudomonadati</taxon>
        <taxon>Bacteroidota</taxon>
        <taxon>Flavobacteriia</taxon>
        <taxon>Flavobacteriales</taxon>
        <taxon>Flavobacteriaceae</taxon>
        <taxon>Flavivirga</taxon>
    </lineage>
</organism>
<sequence length="341" mass="34455">MLFTKAFLLLTVCSFAQKTFDYTGAEQIYTVPSGVNSINIEAYGAQGATVHGGEGGYSFGKLDVTPGQQIYVYVGGQGTLTVLASGGCAGGWNGGGQGGNGIDGSSGGGASDVRVGGNTLNHRVIVAGGGGGMDDIGISFDKGGAGGADIGENGKRTGVLPTGGTQTQGGIAGAFDRYVGENGVLGIGGSNANFNGNTYRYGGGGGGGYYGGGGGHPWSSGAGGSSYVGGVIEGVMTQGGKVGNGQVIITEFAATLGAEENPTVNTFKMYPNPTSSILTIEFDDMANNSNISIVDISGRVIYEKNTLENKIEVSTINLKTAVYFVKLTNNGKITRKKLIKR</sequence>